<organism evidence="1 2">
    <name type="scientific">Sistotremastrum suecicum HHB10207 ss-3</name>
    <dbReference type="NCBI Taxonomy" id="1314776"/>
    <lineage>
        <taxon>Eukaryota</taxon>
        <taxon>Fungi</taxon>
        <taxon>Dikarya</taxon>
        <taxon>Basidiomycota</taxon>
        <taxon>Agaricomycotina</taxon>
        <taxon>Agaricomycetes</taxon>
        <taxon>Sistotremastrales</taxon>
        <taxon>Sistotremastraceae</taxon>
        <taxon>Sistotremastrum</taxon>
    </lineage>
</organism>
<reference evidence="1 2" key="1">
    <citation type="journal article" date="2016" name="Mol. Biol. Evol.">
        <title>Comparative Genomics of Early-Diverging Mushroom-Forming Fungi Provides Insights into the Origins of Lignocellulose Decay Capabilities.</title>
        <authorList>
            <person name="Nagy L.G."/>
            <person name="Riley R."/>
            <person name="Tritt A."/>
            <person name="Adam C."/>
            <person name="Daum C."/>
            <person name="Floudas D."/>
            <person name="Sun H."/>
            <person name="Yadav J.S."/>
            <person name="Pangilinan J."/>
            <person name="Larsson K.H."/>
            <person name="Matsuura K."/>
            <person name="Barry K."/>
            <person name="Labutti K."/>
            <person name="Kuo R."/>
            <person name="Ohm R.A."/>
            <person name="Bhattacharya S.S."/>
            <person name="Shirouzu T."/>
            <person name="Yoshinaga Y."/>
            <person name="Martin F.M."/>
            <person name="Grigoriev I.V."/>
            <person name="Hibbett D.S."/>
        </authorList>
    </citation>
    <scope>NUCLEOTIDE SEQUENCE [LARGE SCALE GENOMIC DNA]</scope>
    <source>
        <strain evidence="1 2">HHB10207 ss-3</strain>
    </source>
</reference>
<dbReference type="EMBL" id="KV428429">
    <property type="protein sequence ID" value="KZT31910.1"/>
    <property type="molecule type" value="Genomic_DNA"/>
</dbReference>
<dbReference type="Proteomes" id="UP000076798">
    <property type="component" value="Unassembled WGS sequence"/>
</dbReference>
<sequence>MAALVAPTTLNTAIDLMSRRWVLLAGWNSSALIKLSVVGYGIRSDSEQDACCPPLKTLIMPNHATTDSNVRSLRSKTGSAPGIFFDQLRDDMDRVAHFTYVIVHLNFNHPFHPPPLTPPTPLWTFESREVKMTPPNEDQQRYRSLTLACRRMVRIMPSEVPLASATNALRAVLSNTDVLEKETSWQTFEHRTEKVFAPTAFGCEGAKNCIERGKLGITVALDFFDKFAKKELLFRLGGESHKAPITP</sequence>
<name>A0A165X7N9_9AGAM</name>
<dbReference type="AlphaFoldDB" id="A0A165X7N9"/>
<evidence type="ECO:0000313" key="2">
    <source>
        <dbReference type="Proteomes" id="UP000076798"/>
    </source>
</evidence>
<keyword evidence="2" id="KW-1185">Reference proteome</keyword>
<protein>
    <submittedName>
        <fullName evidence="1">Uncharacterized protein</fullName>
    </submittedName>
</protein>
<gene>
    <name evidence="1" type="ORF">SISSUDRAFT_1067358</name>
</gene>
<evidence type="ECO:0000313" key="1">
    <source>
        <dbReference type="EMBL" id="KZT31910.1"/>
    </source>
</evidence>
<accession>A0A165X7N9</accession>
<proteinExistence type="predicted"/>